<name>A0A8E2DR32_9APHY</name>
<organism evidence="1 2">
    <name type="scientific">Obba rivulosa</name>
    <dbReference type="NCBI Taxonomy" id="1052685"/>
    <lineage>
        <taxon>Eukaryota</taxon>
        <taxon>Fungi</taxon>
        <taxon>Dikarya</taxon>
        <taxon>Basidiomycota</taxon>
        <taxon>Agaricomycotina</taxon>
        <taxon>Agaricomycetes</taxon>
        <taxon>Polyporales</taxon>
        <taxon>Gelatoporiaceae</taxon>
        <taxon>Obba</taxon>
    </lineage>
</organism>
<protein>
    <submittedName>
        <fullName evidence="1">Uncharacterized protein</fullName>
    </submittedName>
</protein>
<proteinExistence type="predicted"/>
<gene>
    <name evidence="1" type="ORF">OBBRIDRAFT_801380</name>
</gene>
<reference evidence="1 2" key="1">
    <citation type="submission" date="2016-07" db="EMBL/GenBank/DDBJ databases">
        <title>Draft genome of the white-rot fungus Obba rivulosa 3A-2.</title>
        <authorList>
            <consortium name="DOE Joint Genome Institute"/>
            <person name="Miettinen O."/>
            <person name="Riley R."/>
            <person name="Acob R."/>
            <person name="Barry K."/>
            <person name="Cullen D."/>
            <person name="De Vries R."/>
            <person name="Hainaut M."/>
            <person name="Hatakka A."/>
            <person name="Henrissat B."/>
            <person name="Hilden K."/>
            <person name="Kuo R."/>
            <person name="Labutti K."/>
            <person name="Lipzen A."/>
            <person name="Makela M.R."/>
            <person name="Sandor L."/>
            <person name="Spatafora J.W."/>
            <person name="Grigoriev I.V."/>
            <person name="Hibbett D.S."/>
        </authorList>
    </citation>
    <scope>NUCLEOTIDE SEQUENCE [LARGE SCALE GENOMIC DNA]</scope>
    <source>
        <strain evidence="1 2">3A-2</strain>
    </source>
</reference>
<accession>A0A8E2DR32</accession>
<evidence type="ECO:0000313" key="1">
    <source>
        <dbReference type="EMBL" id="OCH94203.1"/>
    </source>
</evidence>
<dbReference type="AlphaFoldDB" id="A0A8E2DR32"/>
<dbReference type="Proteomes" id="UP000250043">
    <property type="component" value="Unassembled WGS sequence"/>
</dbReference>
<sequence length="716" mass="80089">MQEVLEKHIRPGTKWIDTPDAGNQEGALLAQVPSTTLYVSEDLNECRGQSSAEAVQAGPQASDQDASLLAELGESAAISQKKKDKLKQLEIAIQENAERLLSFSLKTRQFKLREMPTLDGGANAIPKYPDRGSVTAIPVQQVSGQDASFANGNSASAPLPSNECIGLAPSMDELEKHPYLSRLHLAVNREYRILCCIFWLNLKPGFKCTICNLLAGWVHMLNTDNLAKGTVAAAAAALSAALETGFKDEIFRTLHELLVLLWTAHWTKSEKNPTEQFLVLYSLWASGAHAEAKNMTGVFTKFKSSVGMEFKTKVEMVKNARGYKNASAPFSMLQLDYEIDNRTSSNTLDRPAPVDLYALFWGPGHNGWLVLLPPLDENTICRTARPHLGVGLKLNALRHILITIHRKHCSAAVVHIEGDEESIEALFSGHSRKQENRTYGVSKDMLAGPTRMQIEIYVPALASKKTLLSKTIKIKFVFIAVIRLYAIYCYKAFIGFEFIDFNDKFLDSVTPNIKYIKNFWVKQYGLAVYQNMIEKPLTFQFNWSHYQMDAWLHDLLSEVFKSLDQVANELQLNRSLWKLLIKNIKCLSVAEERTLLMRELLKTKNNTSPLSTSRRGELHPRVICQPVEGATSVLLRSLIATKGKEKAKNPMKRVKRSISSSLKANTKNNANDVKDHCPQNLPDFKFSGLGDSLSPDMNGLRLPSLFYKSFAAKNKE</sequence>
<keyword evidence="2" id="KW-1185">Reference proteome</keyword>
<evidence type="ECO:0000313" key="2">
    <source>
        <dbReference type="Proteomes" id="UP000250043"/>
    </source>
</evidence>
<dbReference type="EMBL" id="KV722346">
    <property type="protein sequence ID" value="OCH94203.1"/>
    <property type="molecule type" value="Genomic_DNA"/>
</dbReference>